<protein>
    <submittedName>
        <fullName evidence="3">Clp protease N-terminal domain-containing protein</fullName>
    </submittedName>
</protein>
<proteinExistence type="predicted"/>
<keyword evidence="4" id="KW-1185">Reference proteome</keyword>
<dbReference type="Pfam" id="PF02861">
    <property type="entry name" value="Clp_N"/>
    <property type="match status" value="1"/>
</dbReference>
<reference evidence="3 4" key="1">
    <citation type="submission" date="2023-02" db="EMBL/GenBank/DDBJ databases">
        <title>Genome sequencing required for Actinomycetospora new species description.</title>
        <authorList>
            <person name="Saimee Y."/>
            <person name="Duangmal K."/>
        </authorList>
    </citation>
    <scope>NUCLEOTIDE SEQUENCE [LARGE SCALE GENOMIC DNA]</scope>
    <source>
        <strain evidence="3 4">DW7H6</strain>
    </source>
</reference>
<dbReference type="InterPro" id="IPR004176">
    <property type="entry name" value="Clp_R_N"/>
</dbReference>
<dbReference type="Proteomes" id="UP001300763">
    <property type="component" value="Unassembled WGS sequence"/>
</dbReference>
<comment type="caution">
    <text evidence="3">The sequence shown here is derived from an EMBL/GenBank/DDBJ whole genome shotgun (WGS) entry which is preliminary data.</text>
</comment>
<evidence type="ECO:0000313" key="3">
    <source>
        <dbReference type="EMBL" id="MDD7966765.1"/>
    </source>
</evidence>
<dbReference type="Gene3D" id="1.10.1780.10">
    <property type="entry name" value="Clp, N-terminal domain"/>
    <property type="match status" value="1"/>
</dbReference>
<dbReference type="RefSeq" id="WP_274201296.1">
    <property type="nucleotide sequence ID" value="NZ_JAQZAO010000006.1"/>
</dbReference>
<dbReference type="EMBL" id="JAQZAO010000006">
    <property type="protein sequence ID" value="MDD7966765.1"/>
    <property type="molecule type" value="Genomic_DNA"/>
</dbReference>
<accession>A0ABT5SV83</accession>
<evidence type="ECO:0000313" key="4">
    <source>
        <dbReference type="Proteomes" id="UP001300763"/>
    </source>
</evidence>
<dbReference type="InterPro" id="IPR036628">
    <property type="entry name" value="Clp_N_dom_sf"/>
</dbReference>
<sequence>MGTTTPIHDALAGVRLEVPVKPTPFPRGRTSAPRTRRSVAEDTERVVALAWQEADERGHAVFGTGHLLLALVRADGPEAGLLAATGVTASTADAAMALVELSSVSEPVVRGRTGHGPVADTSIAEVLSEAAAAGEPGDEVTADALLTALAARPWGQAAEMLAALGVDSADLAAAVTTLAEAADTQARPVPRDPSGLLSSAWRRPEASATPEPADA</sequence>
<name>A0ABT5SV83_9PSEU</name>
<evidence type="ECO:0000256" key="1">
    <source>
        <dbReference type="SAM" id="MobiDB-lite"/>
    </source>
</evidence>
<keyword evidence="3" id="KW-0645">Protease</keyword>
<dbReference type="SUPFAM" id="SSF81923">
    <property type="entry name" value="Double Clp-N motif"/>
    <property type="match status" value="1"/>
</dbReference>
<gene>
    <name evidence="3" type="ORF">PGB27_15630</name>
</gene>
<organism evidence="3 4">
    <name type="scientific">Actinomycetospora lemnae</name>
    <dbReference type="NCBI Taxonomy" id="3019891"/>
    <lineage>
        <taxon>Bacteria</taxon>
        <taxon>Bacillati</taxon>
        <taxon>Actinomycetota</taxon>
        <taxon>Actinomycetes</taxon>
        <taxon>Pseudonocardiales</taxon>
        <taxon>Pseudonocardiaceae</taxon>
        <taxon>Actinomycetospora</taxon>
    </lineage>
</organism>
<feature type="region of interest" description="Disordered" evidence="1">
    <location>
        <begin position="180"/>
        <end position="215"/>
    </location>
</feature>
<feature type="domain" description="Clp R" evidence="2">
    <location>
        <begin position="41"/>
        <end position="131"/>
    </location>
</feature>
<dbReference type="GO" id="GO:0008233">
    <property type="term" value="F:peptidase activity"/>
    <property type="evidence" value="ECO:0007669"/>
    <property type="project" value="UniProtKB-KW"/>
</dbReference>
<dbReference type="GO" id="GO:0006508">
    <property type="term" value="P:proteolysis"/>
    <property type="evidence" value="ECO:0007669"/>
    <property type="project" value="UniProtKB-KW"/>
</dbReference>
<evidence type="ECO:0000259" key="2">
    <source>
        <dbReference type="Pfam" id="PF02861"/>
    </source>
</evidence>
<keyword evidence="3" id="KW-0378">Hydrolase</keyword>